<dbReference type="InterPro" id="IPR002068">
    <property type="entry name" value="A-crystallin/Hsp20_dom"/>
</dbReference>
<dbReference type="Pfam" id="PF00011">
    <property type="entry name" value="HSP20"/>
    <property type="match status" value="1"/>
</dbReference>
<feature type="region of interest" description="Disordered" evidence="3">
    <location>
        <begin position="1"/>
        <end position="56"/>
    </location>
</feature>
<dbReference type="PROSITE" id="PS01031">
    <property type="entry name" value="SHSP"/>
    <property type="match status" value="1"/>
</dbReference>
<reference evidence="5 6" key="1">
    <citation type="journal article" date="2016" name="Nat. Commun.">
        <title>Thousands of microbial genomes shed light on interconnected biogeochemical processes in an aquifer system.</title>
        <authorList>
            <person name="Anantharaman K."/>
            <person name="Brown C.T."/>
            <person name="Hug L.A."/>
            <person name="Sharon I."/>
            <person name="Castelle C.J."/>
            <person name="Probst A.J."/>
            <person name="Thomas B.C."/>
            <person name="Singh A."/>
            <person name="Wilkins M.J."/>
            <person name="Karaoz U."/>
            <person name="Brodie E.L."/>
            <person name="Williams K.H."/>
            <person name="Hubbard S.S."/>
            <person name="Banfield J.F."/>
        </authorList>
    </citation>
    <scope>NUCLEOTIDE SEQUENCE [LARGE SCALE GENOMIC DNA]</scope>
</reference>
<gene>
    <name evidence="5" type="ORF">A3C72_00430</name>
</gene>
<dbReference type="CDD" id="cd06464">
    <property type="entry name" value="ACD_sHsps-like"/>
    <property type="match status" value="1"/>
</dbReference>
<dbReference type="InterPro" id="IPR031107">
    <property type="entry name" value="Small_HSP"/>
</dbReference>
<evidence type="ECO:0000256" key="2">
    <source>
        <dbReference type="RuleBase" id="RU003616"/>
    </source>
</evidence>
<comment type="caution">
    <text evidence="5">The sequence shown here is derived from an EMBL/GenBank/DDBJ whole genome shotgun (WGS) entry which is preliminary data.</text>
</comment>
<dbReference type="STRING" id="1802306.A3C72_00430"/>
<feature type="domain" description="SHSP" evidence="4">
    <location>
        <begin position="51"/>
        <end position="163"/>
    </location>
</feature>
<proteinExistence type="inferred from homology"/>
<name>A0A1G2MHL8_9BACT</name>
<evidence type="ECO:0000256" key="3">
    <source>
        <dbReference type="SAM" id="MobiDB-lite"/>
    </source>
</evidence>
<dbReference type="SUPFAM" id="SSF49764">
    <property type="entry name" value="HSP20-like chaperones"/>
    <property type="match status" value="1"/>
</dbReference>
<evidence type="ECO:0000256" key="1">
    <source>
        <dbReference type="PROSITE-ProRule" id="PRU00285"/>
    </source>
</evidence>
<accession>A0A1G2MHL8</accession>
<comment type="similarity">
    <text evidence="1 2">Belongs to the small heat shock protein (HSP20) family.</text>
</comment>
<dbReference type="EMBL" id="MHRK01000034">
    <property type="protein sequence ID" value="OHA23420.1"/>
    <property type="molecule type" value="Genomic_DNA"/>
</dbReference>
<dbReference type="InterPro" id="IPR008978">
    <property type="entry name" value="HSP20-like_chaperone"/>
</dbReference>
<organism evidence="5 6">
    <name type="scientific">Candidatus Taylorbacteria bacterium RIFCSPHIGHO2_02_FULL_43_32b</name>
    <dbReference type="NCBI Taxonomy" id="1802306"/>
    <lineage>
        <taxon>Bacteria</taxon>
        <taxon>Candidatus Tayloriibacteriota</taxon>
    </lineage>
</organism>
<dbReference type="AlphaFoldDB" id="A0A1G2MHL8"/>
<protein>
    <recommendedName>
        <fullName evidence="4">SHSP domain-containing protein</fullName>
    </recommendedName>
</protein>
<dbReference type="Proteomes" id="UP000177130">
    <property type="component" value="Unassembled WGS sequence"/>
</dbReference>
<sequence length="163" mass="18928">MAKDKRSFFERLTGARMDRDDEVERERKLPIKEERGRGKAVQTEKHWPAEEPEEDGELTVDVYQTANDIIIKTITAGVKPEDLDIAITRDMVTIRGHREEAHEVSEEDYYSRELYWGSFSRNILLPQEIDVEGAEATEKHGLLTLRLPKLDKHRETKLKVKIG</sequence>
<feature type="compositionally biased region" description="Basic and acidic residues" evidence="3">
    <location>
        <begin position="16"/>
        <end position="49"/>
    </location>
</feature>
<evidence type="ECO:0000259" key="4">
    <source>
        <dbReference type="PROSITE" id="PS01031"/>
    </source>
</evidence>
<evidence type="ECO:0000313" key="5">
    <source>
        <dbReference type="EMBL" id="OHA23420.1"/>
    </source>
</evidence>
<evidence type="ECO:0000313" key="6">
    <source>
        <dbReference type="Proteomes" id="UP000177130"/>
    </source>
</evidence>
<dbReference type="PANTHER" id="PTHR11527">
    <property type="entry name" value="HEAT-SHOCK PROTEIN 20 FAMILY MEMBER"/>
    <property type="match status" value="1"/>
</dbReference>
<dbReference type="Gene3D" id="2.60.40.790">
    <property type="match status" value="1"/>
</dbReference>